<proteinExistence type="predicted"/>
<feature type="region of interest" description="Disordered" evidence="1">
    <location>
        <begin position="237"/>
        <end position="260"/>
    </location>
</feature>
<keyword evidence="3" id="KW-0449">Lipoprotein</keyword>
<accession>A0A3N1KZE5</accession>
<evidence type="ECO:0000313" key="3">
    <source>
        <dbReference type="EMBL" id="ROP83688.1"/>
    </source>
</evidence>
<reference evidence="3 4" key="1">
    <citation type="submission" date="2018-11" db="EMBL/GenBank/DDBJ databases">
        <title>Genomic Encyclopedia of Type Strains, Phase IV (KMG-IV): sequencing the most valuable type-strain genomes for metagenomic binning, comparative biology and taxonomic classification.</title>
        <authorList>
            <person name="Goeker M."/>
        </authorList>
    </citation>
    <scope>NUCLEOTIDE SEQUENCE [LARGE SCALE GENOMIC DNA]</scope>
    <source>
        <strain evidence="3 4">DSM 5900</strain>
    </source>
</reference>
<keyword evidence="4" id="KW-1185">Reference proteome</keyword>
<evidence type="ECO:0000256" key="2">
    <source>
        <dbReference type="SAM" id="SignalP"/>
    </source>
</evidence>
<keyword evidence="2" id="KW-0732">Signal</keyword>
<name>A0A3N1KZE5_9PROT</name>
<dbReference type="Proteomes" id="UP000278222">
    <property type="component" value="Unassembled WGS sequence"/>
</dbReference>
<comment type="caution">
    <text evidence="3">The sequence shown here is derived from an EMBL/GenBank/DDBJ whole genome shotgun (WGS) entry which is preliminary data.</text>
</comment>
<dbReference type="EMBL" id="RJKX01000016">
    <property type="protein sequence ID" value="ROP83688.1"/>
    <property type="molecule type" value="Genomic_DNA"/>
</dbReference>
<feature type="signal peptide" evidence="2">
    <location>
        <begin position="1"/>
        <end position="26"/>
    </location>
</feature>
<dbReference type="AlphaFoldDB" id="A0A3N1KZE5"/>
<protein>
    <submittedName>
        <fullName evidence="3">LPP20 lipoprotein</fullName>
    </submittedName>
</protein>
<organism evidence="3 4">
    <name type="scientific">Stella humosa</name>
    <dbReference type="NCBI Taxonomy" id="94"/>
    <lineage>
        <taxon>Bacteria</taxon>
        <taxon>Pseudomonadati</taxon>
        <taxon>Pseudomonadota</taxon>
        <taxon>Alphaproteobacteria</taxon>
        <taxon>Rhodospirillales</taxon>
        <taxon>Stellaceae</taxon>
        <taxon>Stella</taxon>
    </lineage>
</organism>
<dbReference type="RefSeq" id="WP_170216636.1">
    <property type="nucleotide sequence ID" value="NZ_AP019700.1"/>
</dbReference>
<evidence type="ECO:0000256" key="1">
    <source>
        <dbReference type="SAM" id="MobiDB-lite"/>
    </source>
</evidence>
<gene>
    <name evidence="3" type="ORF">EDC65_4337</name>
</gene>
<feature type="chain" id="PRO_5018239723" evidence="2">
    <location>
        <begin position="27"/>
        <end position="286"/>
    </location>
</feature>
<evidence type="ECO:0000313" key="4">
    <source>
        <dbReference type="Proteomes" id="UP000278222"/>
    </source>
</evidence>
<sequence>MLSVRKSAWTQSVCIAAAAMTLAVVAAPAAAQGNKELMSIRMAQAMATRGITESIVGLKVRSQEVFFSDRSGETSVDTKIQAAVKGVKHGRPKYDAARDIAISEATITLGDVRNVIGKPVSYNNVTVRRIGLGTNTESSRPFLQALRAAEIDAYDQLARTIVGQQVDSRSRTENLVLVSDEVRTSVMAAIWGAEVKDYGWTEDGNAFVKMTLDVRYAKDVFGNRIKYTGPNVIEVTGQGAQRDDTRASMGQPGQPGRLYDPVDLKLPTGAPVAVEAPQTGGSVVRQ</sequence>